<keyword evidence="4" id="KW-0132">Cell division</keyword>
<evidence type="ECO:0000256" key="10">
    <source>
        <dbReference type="ARBA" id="ARBA00023136"/>
    </source>
</evidence>
<keyword evidence="3" id="KW-1003">Cell membrane</keyword>
<dbReference type="Pfam" id="PF03717">
    <property type="entry name" value="PBP_dimer"/>
    <property type="match status" value="1"/>
</dbReference>
<proteinExistence type="inferred from homology"/>
<evidence type="ECO:0000313" key="18">
    <source>
        <dbReference type="Proteomes" id="UP000051733"/>
    </source>
</evidence>
<evidence type="ECO:0000256" key="2">
    <source>
        <dbReference type="ARBA" id="ARBA00007171"/>
    </source>
</evidence>
<gene>
    <name evidence="17" type="ORF">FC26_GL002393</name>
</gene>
<evidence type="ECO:0000256" key="8">
    <source>
        <dbReference type="ARBA" id="ARBA00022984"/>
    </source>
</evidence>
<dbReference type="SUPFAM" id="SSF56519">
    <property type="entry name" value="Penicillin binding protein dimerisation domain"/>
    <property type="match status" value="1"/>
</dbReference>
<keyword evidence="8" id="KW-0573">Peptidoglycan synthesis</keyword>
<evidence type="ECO:0000313" key="17">
    <source>
        <dbReference type="EMBL" id="KRM62329.1"/>
    </source>
</evidence>
<dbReference type="GO" id="GO:0008658">
    <property type="term" value="F:penicillin binding"/>
    <property type="evidence" value="ECO:0007669"/>
    <property type="project" value="InterPro"/>
</dbReference>
<dbReference type="InterPro" id="IPR001460">
    <property type="entry name" value="PCN-bd_Tpept"/>
</dbReference>
<dbReference type="Gene3D" id="2.20.70.70">
    <property type="match status" value="1"/>
</dbReference>
<evidence type="ECO:0000256" key="14">
    <source>
        <dbReference type="ARBA" id="ARBA00055980"/>
    </source>
</evidence>
<dbReference type="STRING" id="1423813.FC26_GL002393"/>
<dbReference type="RefSeq" id="WP_057777400.1">
    <property type="nucleotide sequence ID" value="NZ_AYYY01000006.1"/>
</dbReference>
<feature type="domain" description="PASTA" evidence="16">
    <location>
        <begin position="599"/>
        <end position="659"/>
    </location>
</feature>
<dbReference type="CDD" id="cd06576">
    <property type="entry name" value="PASTA_Pbp2x-like_1"/>
    <property type="match status" value="1"/>
</dbReference>
<feature type="transmembrane region" description="Helical" evidence="15">
    <location>
        <begin position="20"/>
        <end position="44"/>
    </location>
</feature>
<dbReference type="GO" id="GO:0071555">
    <property type="term" value="P:cell wall organization"/>
    <property type="evidence" value="ECO:0007669"/>
    <property type="project" value="UniProtKB-KW"/>
</dbReference>
<dbReference type="AlphaFoldDB" id="A0A0R2AEP8"/>
<keyword evidence="7" id="KW-0133">Cell shape</keyword>
<dbReference type="GO" id="GO:0046677">
    <property type="term" value="P:response to antibiotic"/>
    <property type="evidence" value="ECO:0007669"/>
    <property type="project" value="UniProtKB-KW"/>
</dbReference>
<keyword evidence="10 15" id="KW-0472">Membrane</keyword>
<dbReference type="Gene3D" id="3.40.710.10">
    <property type="entry name" value="DD-peptidase/beta-lactamase superfamily"/>
    <property type="match status" value="1"/>
</dbReference>
<reference evidence="17 18" key="1">
    <citation type="journal article" date="2015" name="Genome Announc.">
        <title>Expanding the biotechnology potential of lactobacilli through comparative genomics of 213 strains and associated genera.</title>
        <authorList>
            <person name="Sun Z."/>
            <person name="Harris H.M."/>
            <person name="McCann A."/>
            <person name="Guo C."/>
            <person name="Argimon S."/>
            <person name="Zhang W."/>
            <person name="Yang X."/>
            <person name="Jeffery I.B."/>
            <person name="Cooney J.C."/>
            <person name="Kagawa T.F."/>
            <person name="Liu W."/>
            <person name="Song Y."/>
            <person name="Salvetti E."/>
            <person name="Wrobel A."/>
            <person name="Rasinkangas P."/>
            <person name="Parkhill J."/>
            <person name="Rea M.C."/>
            <person name="O'Sullivan O."/>
            <person name="Ritari J."/>
            <person name="Douillard F.P."/>
            <person name="Paul Ross R."/>
            <person name="Yang R."/>
            <person name="Briner A.E."/>
            <person name="Felis G.E."/>
            <person name="de Vos W.M."/>
            <person name="Barrangou R."/>
            <person name="Klaenhammer T.R."/>
            <person name="Caufield P.W."/>
            <person name="Cui Y."/>
            <person name="Zhang H."/>
            <person name="O'Toole P.W."/>
        </authorList>
    </citation>
    <scope>NUCLEOTIDE SEQUENCE [LARGE SCALE GENOMIC DNA]</scope>
    <source>
        <strain evidence="17 18">DSM 20634</strain>
    </source>
</reference>
<dbReference type="Pfam" id="PF00905">
    <property type="entry name" value="Transpeptidase"/>
    <property type="match status" value="1"/>
</dbReference>
<evidence type="ECO:0000256" key="5">
    <source>
        <dbReference type="ARBA" id="ARBA00022692"/>
    </source>
</evidence>
<evidence type="ECO:0000259" key="16">
    <source>
        <dbReference type="PROSITE" id="PS51178"/>
    </source>
</evidence>
<protein>
    <submittedName>
        <fullName evidence="17">Penicillin binding protein 2B</fullName>
    </submittedName>
</protein>
<organism evidence="17 18">
    <name type="scientific">Paucilactobacillus vaccinostercus DSM 20634</name>
    <dbReference type="NCBI Taxonomy" id="1423813"/>
    <lineage>
        <taxon>Bacteria</taxon>
        <taxon>Bacillati</taxon>
        <taxon>Bacillota</taxon>
        <taxon>Bacilli</taxon>
        <taxon>Lactobacillales</taxon>
        <taxon>Lactobacillaceae</taxon>
        <taxon>Paucilactobacillus</taxon>
    </lineage>
</organism>
<dbReference type="Proteomes" id="UP000051733">
    <property type="component" value="Unassembled WGS sequence"/>
</dbReference>
<dbReference type="GO" id="GO:0005886">
    <property type="term" value="C:plasma membrane"/>
    <property type="evidence" value="ECO:0007669"/>
    <property type="project" value="UniProtKB-SubCell"/>
</dbReference>
<keyword evidence="12" id="KW-0131">Cell cycle</keyword>
<dbReference type="FunFam" id="3.40.710.10:FF:000095">
    <property type="entry name" value="Penicillin-binding protein 2x"/>
    <property type="match status" value="1"/>
</dbReference>
<dbReference type="SUPFAM" id="SSF56601">
    <property type="entry name" value="beta-lactamase/transpeptidase-like"/>
    <property type="match status" value="1"/>
</dbReference>
<evidence type="ECO:0000256" key="13">
    <source>
        <dbReference type="ARBA" id="ARBA00023316"/>
    </source>
</evidence>
<dbReference type="GO" id="GO:0009252">
    <property type="term" value="P:peptidoglycan biosynthetic process"/>
    <property type="evidence" value="ECO:0007669"/>
    <property type="project" value="UniProtKB-KW"/>
</dbReference>
<evidence type="ECO:0000256" key="3">
    <source>
        <dbReference type="ARBA" id="ARBA00022475"/>
    </source>
</evidence>
<evidence type="ECO:0000256" key="12">
    <source>
        <dbReference type="ARBA" id="ARBA00023306"/>
    </source>
</evidence>
<evidence type="ECO:0000256" key="4">
    <source>
        <dbReference type="ARBA" id="ARBA00022618"/>
    </source>
</evidence>
<evidence type="ECO:0000256" key="1">
    <source>
        <dbReference type="ARBA" id="ARBA00004162"/>
    </source>
</evidence>
<sequence>MNKNHKRTNSRKTTKNRKVFGQWLFFIAIALFALLIVRFSYIAIFKDVKNVNLKERTEHLYTQKQVIQAKRGTIYDASGKAVAEDSKTYSMYAVVDHSQKSVNGKPLYVTNKKKTARILAKYLPISEQKALKILTPTKSNTFQVEFGSAGNNISINTKQKIAAYHLSGINFVSSPSREYPDDDFASQIVGLAQSKTSKKSGNTTLVGQMGIEQVFNKQLSGQNGVKKAKQDTSGYQIANTEQTAKKAKNGDNIYTTFDRQLQTLLEDRVSAAVSASHPESFNAVLMNAKTGAIVAATQRPNYKSTSSPVWRNTLTQDAYEPGSTMKVFTISAAIDSGNFNPNAVYKSGVFKVGDGQVTDWNKAGWGYITYKEGFERSSNVGMAYLEQTMGASTWKKYLTKFGFLQKTNVVGTTGEVSGSSPFSGALEQANTAFGQGITVNVMQMMQAFSAVANNGKMLKPYFIKKIVDPSTNQSVKSYGKKVVGNPISAQTAKQVRKYMQGVVYADDGTGSKYQIDGYKIAGKTGTAQISGSSGYEKGSNSYVYSFVGMAPAKNPEYIMYVTIKKPQNTSSSAETYLADVFNPVMKQALDSAKAANQKNAGKVKLVNYVGQETTTAQAALSKLGLGVTVIGSGSKVKQQSVKAGTYVLAKSKIFLITGGNVTIPNLNGWSQADVNQYAKLTGLDLTVSGSGYATSQSIKEGTQIKQHQQLRVVFKQK</sequence>
<evidence type="ECO:0000256" key="11">
    <source>
        <dbReference type="ARBA" id="ARBA00023251"/>
    </source>
</evidence>
<dbReference type="Gene3D" id="3.90.1310.10">
    <property type="entry name" value="Penicillin-binding protein 2a (Domain 2)"/>
    <property type="match status" value="1"/>
</dbReference>
<keyword evidence="9 15" id="KW-1133">Transmembrane helix</keyword>
<dbReference type="InterPro" id="IPR005543">
    <property type="entry name" value="PASTA_dom"/>
</dbReference>
<dbReference type="PROSITE" id="PS51178">
    <property type="entry name" value="PASTA"/>
    <property type="match status" value="2"/>
</dbReference>
<dbReference type="SUPFAM" id="SSF54184">
    <property type="entry name" value="Penicillin-binding protein 2x (pbp-2x), c-terminal domain"/>
    <property type="match status" value="2"/>
</dbReference>
<comment type="caution">
    <text evidence="17">The sequence shown here is derived from an EMBL/GenBank/DDBJ whole genome shotgun (WGS) entry which is preliminary data.</text>
</comment>
<keyword evidence="13" id="KW-0961">Cell wall biogenesis/degradation</keyword>
<accession>A0A0R2AEP8</accession>
<dbReference type="Pfam" id="PF03793">
    <property type="entry name" value="PASTA"/>
    <property type="match status" value="2"/>
</dbReference>
<dbReference type="PATRIC" id="fig|1423813.3.peg.2440"/>
<evidence type="ECO:0000256" key="15">
    <source>
        <dbReference type="SAM" id="Phobius"/>
    </source>
</evidence>
<name>A0A0R2AEP8_9LACO</name>
<dbReference type="InterPro" id="IPR005311">
    <property type="entry name" value="PBP_dimer"/>
</dbReference>
<dbReference type="OrthoDB" id="9804124at2"/>
<dbReference type="Gene3D" id="3.30.70.2110">
    <property type="match status" value="1"/>
</dbReference>
<evidence type="ECO:0000256" key="7">
    <source>
        <dbReference type="ARBA" id="ARBA00022960"/>
    </source>
</evidence>
<comment type="similarity">
    <text evidence="2">Belongs to the transpeptidase family.</text>
</comment>
<comment type="function">
    <text evidence="14">A transpeptidase that forms peptide cross-links between adjacent glycan strands in cell wall peptidoglycan (PG). Part of the divisome machinery that synthesizes the septal cross wall. Beta-lactams inactivate the PBPs by acylating an essential serine residue in the active site of these proteins.</text>
</comment>
<dbReference type="GO" id="GO:0051301">
    <property type="term" value="P:cell division"/>
    <property type="evidence" value="ECO:0007669"/>
    <property type="project" value="UniProtKB-KW"/>
</dbReference>
<evidence type="ECO:0000256" key="6">
    <source>
        <dbReference type="ARBA" id="ARBA00022737"/>
    </source>
</evidence>
<keyword evidence="18" id="KW-1185">Reference proteome</keyword>
<keyword evidence="11" id="KW-0046">Antibiotic resistance</keyword>
<dbReference type="PANTHER" id="PTHR30627:SF26">
    <property type="entry name" value="PENICILLIN-BINDING PROTEIN 2B"/>
    <property type="match status" value="1"/>
</dbReference>
<evidence type="ECO:0000256" key="9">
    <source>
        <dbReference type="ARBA" id="ARBA00022989"/>
    </source>
</evidence>
<dbReference type="EMBL" id="AYYY01000006">
    <property type="protein sequence ID" value="KRM62329.1"/>
    <property type="molecule type" value="Genomic_DNA"/>
</dbReference>
<dbReference type="InterPro" id="IPR050515">
    <property type="entry name" value="Beta-lactam/transpept"/>
</dbReference>
<comment type="subcellular location">
    <subcellularLocation>
        <location evidence="1">Cell membrane</location>
        <topology evidence="1">Single-pass membrane protein</topology>
    </subcellularLocation>
</comment>
<dbReference type="GO" id="GO:0008360">
    <property type="term" value="P:regulation of cell shape"/>
    <property type="evidence" value="ECO:0007669"/>
    <property type="project" value="UniProtKB-KW"/>
</dbReference>
<dbReference type="CDD" id="cd06575">
    <property type="entry name" value="PASTA_Pbp2x-like_2"/>
    <property type="match status" value="1"/>
</dbReference>
<keyword evidence="5 15" id="KW-0812">Transmembrane</keyword>
<dbReference type="SMART" id="SM00740">
    <property type="entry name" value="PASTA"/>
    <property type="match status" value="2"/>
</dbReference>
<keyword evidence="6" id="KW-0677">Repeat</keyword>
<dbReference type="InterPro" id="IPR012338">
    <property type="entry name" value="Beta-lactam/transpept-like"/>
</dbReference>
<feature type="domain" description="PASTA" evidence="16">
    <location>
        <begin position="660"/>
        <end position="716"/>
    </location>
</feature>
<dbReference type="PANTHER" id="PTHR30627">
    <property type="entry name" value="PEPTIDOGLYCAN D,D-TRANSPEPTIDASE"/>
    <property type="match status" value="1"/>
</dbReference>
<dbReference type="InterPro" id="IPR036138">
    <property type="entry name" value="PBP_dimer_sf"/>
</dbReference>